<gene>
    <name evidence="4" type="ORF">KOR34_32660</name>
</gene>
<evidence type="ECO:0000259" key="2">
    <source>
        <dbReference type="Pfam" id="PF20957"/>
    </source>
</evidence>
<dbReference type="Pfam" id="PF14323">
    <property type="entry name" value="GxGYxYP_C"/>
    <property type="match status" value="1"/>
</dbReference>
<evidence type="ECO:0000259" key="1">
    <source>
        <dbReference type="Pfam" id="PF14323"/>
    </source>
</evidence>
<reference evidence="4 5" key="1">
    <citation type="submission" date="2019-02" db="EMBL/GenBank/DDBJ databases">
        <title>Deep-cultivation of Planctomycetes and their phenomic and genomic characterization uncovers novel biology.</title>
        <authorList>
            <person name="Wiegand S."/>
            <person name="Jogler M."/>
            <person name="Boedeker C."/>
            <person name="Pinto D."/>
            <person name="Vollmers J."/>
            <person name="Rivas-Marin E."/>
            <person name="Kohn T."/>
            <person name="Peeters S.H."/>
            <person name="Heuer A."/>
            <person name="Rast P."/>
            <person name="Oberbeckmann S."/>
            <person name="Bunk B."/>
            <person name="Jeske O."/>
            <person name="Meyerdierks A."/>
            <person name="Storesund J.E."/>
            <person name="Kallscheuer N."/>
            <person name="Luecker S."/>
            <person name="Lage O.M."/>
            <person name="Pohl T."/>
            <person name="Merkel B.J."/>
            <person name="Hornburger P."/>
            <person name="Mueller R.-W."/>
            <person name="Bruemmer F."/>
            <person name="Labrenz M."/>
            <person name="Spormann A.M."/>
            <person name="Op Den Camp H."/>
            <person name="Overmann J."/>
            <person name="Amann R."/>
            <person name="Jetten M.S.M."/>
            <person name="Mascher T."/>
            <person name="Medema M.H."/>
            <person name="Devos D.P."/>
            <person name="Kaster A.-K."/>
            <person name="Ovreas L."/>
            <person name="Rohde M."/>
            <person name="Galperin M.Y."/>
            <person name="Jogler C."/>
        </authorList>
    </citation>
    <scope>NUCLEOTIDE SEQUENCE [LARGE SCALE GENOMIC DNA]</scope>
    <source>
        <strain evidence="4 5">KOR34</strain>
    </source>
</reference>
<proteinExistence type="predicted"/>
<feature type="domain" description="GxGYxYP putative glycoside hydrolase third N-terminal" evidence="3">
    <location>
        <begin position="155"/>
        <end position="229"/>
    </location>
</feature>
<accession>A0A5C5V4F9</accession>
<dbReference type="PANTHER" id="PTHR37321">
    <property type="entry name" value="EXPORTED PROTEIN-RELATED"/>
    <property type="match status" value="1"/>
</dbReference>
<keyword evidence="5" id="KW-1185">Reference proteome</keyword>
<evidence type="ECO:0000313" key="4">
    <source>
        <dbReference type="EMBL" id="TWT33434.1"/>
    </source>
</evidence>
<feature type="domain" description="GxGYxYP putative glycoside hydrolase C-terminal" evidence="1">
    <location>
        <begin position="253"/>
        <end position="480"/>
    </location>
</feature>
<dbReference type="Pfam" id="PF20957">
    <property type="entry name" value="GxGYxYP_N_2nd"/>
    <property type="match status" value="1"/>
</dbReference>
<feature type="domain" description="GxGYxYP putative glycoside hydrolase second N-terminal" evidence="2">
    <location>
        <begin position="85"/>
        <end position="145"/>
    </location>
</feature>
<dbReference type="PANTHER" id="PTHR37321:SF1">
    <property type="entry name" value="EXPORTED PROTEIN"/>
    <property type="match status" value="1"/>
</dbReference>
<evidence type="ECO:0008006" key="6">
    <source>
        <dbReference type="Google" id="ProtNLM"/>
    </source>
</evidence>
<protein>
    <recommendedName>
        <fullName evidence="6">GxGYxYP putative glycoside hydrolase C-terminal domain-containing protein</fullName>
    </recommendedName>
</protein>
<organism evidence="4 5">
    <name type="scientific">Posidoniimonas corsicana</name>
    <dbReference type="NCBI Taxonomy" id="1938618"/>
    <lineage>
        <taxon>Bacteria</taxon>
        <taxon>Pseudomonadati</taxon>
        <taxon>Planctomycetota</taxon>
        <taxon>Planctomycetia</taxon>
        <taxon>Pirellulales</taxon>
        <taxon>Lacipirellulaceae</taxon>
        <taxon>Posidoniimonas</taxon>
    </lineage>
</organism>
<sequence>MLRGAFAGEPEPELWVLDDRSATAAEQTLAATLQGQLAKRGVLVWRREGLRSNQLMLERLKDRGARTHSVADVWQLLEEHHASLRGYVLFRAGDSSINAATSLCSVLDAVAVDESIEHRVRGAGLRRLADARGQDEADILAQHPDGFSDRVAVVLDERIAGRVRDWAVSEDAFCFYGFSPEDRRQTLRRLGPNPTVYGWEGERGFVEDVSRVGGMVVPADYCLNLSVLARLSCEFTRPKTAKPEPVRTGERIVAFVMTDGDNLQFMSRGFLTGRGYWASPRRGQFAMTWELPPVSAEAAPEVLRFLYETASPRDGFVTGPSGAGYVFPHFHPDPVAFADRTAALITKCGLSAVTVLNAGGVMDDAKPLLARPEVLGVLYKGWDYASEQGRIVWEQGKPIASYRYVLWDGDLAKSPRGVAEAISRLPADPLHDQASYALVNVHAWSFDEIGGPMEVVHRCVRQLPPGVRVVTAEQLLMLLRENFGAPVPPQ</sequence>
<dbReference type="InterPro" id="IPR048309">
    <property type="entry name" value="GxGYxYP_N_3rd"/>
</dbReference>
<evidence type="ECO:0000259" key="3">
    <source>
        <dbReference type="Pfam" id="PF20958"/>
    </source>
</evidence>
<name>A0A5C5V4F9_9BACT</name>
<comment type="caution">
    <text evidence="4">The sequence shown here is derived from an EMBL/GenBank/DDBJ whole genome shotgun (WGS) entry which is preliminary data.</text>
</comment>
<dbReference type="InterPro" id="IPR038410">
    <property type="entry name" value="GxGYxYP_C_sf"/>
</dbReference>
<dbReference type="EMBL" id="SIHJ01000002">
    <property type="protein sequence ID" value="TWT33434.1"/>
    <property type="molecule type" value="Genomic_DNA"/>
</dbReference>
<dbReference type="Gene3D" id="3.20.20.490">
    <property type="entry name" value="GxGYxYP glycoside hydrolase, C-terminal domain"/>
    <property type="match status" value="1"/>
</dbReference>
<dbReference type="InterPro" id="IPR025832">
    <property type="entry name" value="GxGYxYP_C"/>
</dbReference>
<dbReference type="Proteomes" id="UP000316714">
    <property type="component" value="Unassembled WGS sequence"/>
</dbReference>
<evidence type="ECO:0000313" key="5">
    <source>
        <dbReference type="Proteomes" id="UP000316714"/>
    </source>
</evidence>
<dbReference type="InterPro" id="IPR048310">
    <property type="entry name" value="GxGYxYP_N_2nd"/>
</dbReference>
<dbReference type="Pfam" id="PF20958">
    <property type="entry name" value="GxGYxYP_N_3rd"/>
    <property type="match status" value="1"/>
</dbReference>
<dbReference type="AlphaFoldDB" id="A0A5C5V4F9"/>